<dbReference type="InterPro" id="IPR000477">
    <property type="entry name" value="RT_dom"/>
</dbReference>
<proteinExistence type="predicted"/>
<keyword evidence="2" id="KW-0548">Nucleotidyltransferase</keyword>
<dbReference type="PANTHER" id="PTHR36688">
    <property type="entry name" value="ENDO/EXONUCLEASE/PHOSPHATASE DOMAIN-CONTAINING PROTEIN"/>
    <property type="match status" value="1"/>
</dbReference>
<evidence type="ECO:0000259" key="1">
    <source>
        <dbReference type="PROSITE" id="PS50878"/>
    </source>
</evidence>
<dbReference type="PROSITE" id="PS50878">
    <property type="entry name" value="RT_POL"/>
    <property type="match status" value="1"/>
</dbReference>
<gene>
    <name evidence="2" type="primary">RTase_323</name>
    <name evidence="2" type="ORF">TNIN_158581</name>
</gene>
<keyword evidence="2" id="KW-0808">Transferase</keyword>
<name>A0A8X6WNK2_9ARAC</name>
<accession>A0A8X6WNK2</accession>
<reference evidence="2" key="1">
    <citation type="submission" date="2020-08" db="EMBL/GenBank/DDBJ databases">
        <title>Multicomponent nature underlies the extraordinary mechanical properties of spider dragline silk.</title>
        <authorList>
            <person name="Kono N."/>
            <person name="Nakamura H."/>
            <person name="Mori M."/>
            <person name="Yoshida Y."/>
            <person name="Ohtoshi R."/>
            <person name="Malay A.D."/>
            <person name="Moran D.A.P."/>
            <person name="Tomita M."/>
            <person name="Numata K."/>
            <person name="Arakawa K."/>
        </authorList>
    </citation>
    <scope>NUCLEOTIDE SEQUENCE</scope>
</reference>
<dbReference type="CDD" id="cd01650">
    <property type="entry name" value="RT_nLTR_like"/>
    <property type="match status" value="1"/>
</dbReference>
<dbReference type="PANTHER" id="PTHR36688:SF1">
    <property type="entry name" value="ENDONUCLEASE_EXONUCLEASE_PHOSPHATASE DOMAIN-CONTAINING PROTEIN"/>
    <property type="match status" value="1"/>
</dbReference>
<keyword evidence="3" id="KW-1185">Reference proteome</keyword>
<comment type="caution">
    <text evidence="2">The sequence shown here is derived from an EMBL/GenBank/DDBJ whole genome shotgun (WGS) entry which is preliminary data.</text>
</comment>
<sequence length="798" mass="90494">MTSYTNQEMSDIHLIHGFRMGMPWRPGDCTWNDFLRDACRTEKLSNACNGVSEKPVRLSVRCTTQCVPRVHQILEIADRLHVEIIALQETKLCEQGHLNAKGYNIVRRDRASGGGGLMFLIRDVHFQRLPDIGNDTCDLEYLGITVLSKDRTITIKNLYHPPNSQHLDTNMMEGLFDDSTIILGDFNAKNTTWGSTITNARGMELSNLVNDRAFLCLNDGTHTFRSNSYGSTDALDLTFISPGLFLYSSWRVLDNIGSDHLPILVEIDLKVNCTGVKNLHWNFKKAYWSLFEHISNNLISQEPISDNLKMEWSHFKHSIFTASKSSIPRGKSIQTRTFFAHNSDLIKPLIAQRTELLKSSNEETNAIISDNGHVSVDAREAAEALAQHYANESRLAFSSSDKHLARVTRNQIKSCRDRPADNPLFNVDFTLPELSYALQNLDTNKSPGPDSIPGHFLSHLGILGRERLLYICNLSWKTGKLPRQWKSAIVIPIHKPNKNAGLTTSYRPISLTCFTCKLMECMVLRRLTHHLHTNNLMPPEQFAFRKGHSTVDQILYFTQCVTDSQNHKPTRHTMAAFLDVSKAFDRGCVLSPTLFSLFISGVDKYVKPSQIGLFADDVVLWCSDANISKLESQLNRSLVNIQEFADNHKITFNASKSTVSLFTTNRHLYNYSPELFLMSERLNHSKYPTYLGFTLDSEVNCGKHIEKIADKARKRLKILKYLSGRDWGSDASPLRITYTTLVRPVFEYGYQIFQVASPTNLKKLERVQLSAARIITGLRYSCPTDKVLYEADTSNLLL</sequence>
<keyword evidence="2" id="KW-0695">RNA-directed DNA polymerase</keyword>
<dbReference type="InterPro" id="IPR005135">
    <property type="entry name" value="Endo/exonuclease/phosphatase"/>
</dbReference>
<dbReference type="SUPFAM" id="SSF56672">
    <property type="entry name" value="DNA/RNA polymerases"/>
    <property type="match status" value="1"/>
</dbReference>
<dbReference type="EMBL" id="BMAV01000436">
    <property type="protein sequence ID" value="GFY37722.1"/>
    <property type="molecule type" value="Genomic_DNA"/>
</dbReference>
<dbReference type="OrthoDB" id="6435191at2759"/>
<dbReference type="GO" id="GO:0003964">
    <property type="term" value="F:RNA-directed DNA polymerase activity"/>
    <property type="evidence" value="ECO:0007669"/>
    <property type="project" value="UniProtKB-KW"/>
</dbReference>
<dbReference type="Proteomes" id="UP000886998">
    <property type="component" value="Unassembled WGS sequence"/>
</dbReference>
<dbReference type="InterPro" id="IPR036691">
    <property type="entry name" value="Endo/exonu/phosph_ase_sf"/>
</dbReference>
<dbReference type="AlphaFoldDB" id="A0A8X6WNK2"/>
<dbReference type="InterPro" id="IPR043502">
    <property type="entry name" value="DNA/RNA_pol_sf"/>
</dbReference>
<evidence type="ECO:0000313" key="2">
    <source>
        <dbReference type="EMBL" id="GFY37722.1"/>
    </source>
</evidence>
<organism evidence="2 3">
    <name type="scientific">Trichonephila inaurata madagascariensis</name>
    <dbReference type="NCBI Taxonomy" id="2747483"/>
    <lineage>
        <taxon>Eukaryota</taxon>
        <taxon>Metazoa</taxon>
        <taxon>Ecdysozoa</taxon>
        <taxon>Arthropoda</taxon>
        <taxon>Chelicerata</taxon>
        <taxon>Arachnida</taxon>
        <taxon>Araneae</taxon>
        <taxon>Araneomorphae</taxon>
        <taxon>Entelegynae</taxon>
        <taxon>Araneoidea</taxon>
        <taxon>Nephilidae</taxon>
        <taxon>Trichonephila</taxon>
        <taxon>Trichonephila inaurata</taxon>
    </lineage>
</organism>
<dbReference type="Pfam" id="PF14529">
    <property type="entry name" value="Exo_endo_phos_2"/>
    <property type="match status" value="1"/>
</dbReference>
<dbReference type="Gene3D" id="3.60.10.10">
    <property type="entry name" value="Endonuclease/exonuclease/phosphatase"/>
    <property type="match status" value="1"/>
</dbReference>
<protein>
    <submittedName>
        <fullName evidence="2">Putative RNA-directed DNA polymerase from transposon BS</fullName>
    </submittedName>
</protein>
<feature type="domain" description="Reverse transcriptase" evidence="1">
    <location>
        <begin position="474"/>
        <end position="695"/>
    </location>
</feature>
<dbReference type="InterPro" id="IPR052560">
    <property type="entry name" value="RdDP_mobile_element"/>
</dbReference>
<evidence type="ECO:0000313" key="3">
    <source>
        <dbReference type="Proteomes" id="UP000886998"/>
    </source>
</evidence>
<dbReference type="SUPFAM" id="SSF56219">
    <property type="entry name" value="DNase I-like"/>
    <property type="match status" value="1"/>
</dbReference>
<dbReference type="Pfam" id="PF00078">
    <property type="entry name" value="RVT_1"/>
    <property type="match status" value="2"/>
</dbReference>